<dbReference type="SUPFAM" id="SSF64005">
    <property type="entry name" value="Undecaprenyl diphosphate synthase"/>
    <property type="match status" value="1"/>
</dbReference>
<gene>
    <name evidence="4" type="ORF">GIB67_011681</name>
</gene>
<sequence length="328" mass="37816">MAATAKNDKVVLMICMAYTSTDEIVHAVQKSYSEKKGDIRHHEIDKELPIKLVDLEKHIYMVVAPDPDILVRTFGETRLSNFLFWQTRFCLCQLYSPNALWLDISLRHLEIKAIDCMVWAGLEYGYFQLYNYGCALVKSVLQTLPSYLIQFTINDCVAVRCCLGVGTKVLRDRFESNELVKNERFYLSHFVFMDFLVVSVEDTDHWTEGSDHFDVFALETDGDDHKDYESINCEELSLEELYSQLVSQLKKLNNQKQSFSGQLKTCEQNRLIAVENVKLGEIEIEKLQLELTSSQQKLEVFYHGAINIDKILSMSKNGSEKRGLGFEE</sequence>
<evidence type="ECO:0000313" key="4">
    <source>
        <dbReference type="EMBL" id="KAF6146209.1"/>
    </source>
</evidence>
<dbReference type="InterPro" id="IPR001441">
    <property type="entry name" value="UPP_synth-like"/>
</dbReference>
<evidence type="ECO:0000256" key="3">
    <source>
        <dbReference type="SAM" id="Coils"/>
    </source>
</evidence>
<dbReference type="EMBL" id="JACGCM010002002">
    <property type="protein sequence ID" value="KAF6146209.1"/>
    <property type="molecule type" value="Genomic_DNA"/>
</dbReference>
<name>A0A7J7LUF2_9MAGN</name>
<keyword evidence="2" id="KW-0808">Transferase</keyword>
<protein>
    <submittedName>
        <fullName evidence="4">Uncharacterized protein</fullName>
    </submittedName>
</protein>
<dbReference type="PANTHER" id="PTHR10291:SF43">
    <property type="entry name" value="DEHYDRODOLICHYL DIPHOSPHATE SYNTHASE COMPLEX SUBUNIT DHDDS"/>
    <property type="match status" value="1"/>
</dbReference>
<organism evidence="4 5">
    <name type="scientific">Kingdonia uniflora</name>
    <dbReference type="NCBI Taxonomy" id="39325"/>
    <lineage>
        <taxon>Eukaryota</taxon>
        <taxon>Viridiplantae</taxon>
        <taxon>Streptophyta</taxon>
        <taxon>Embryophyta</taxon>
        <taxon>Tracheophyta</taxon>
        <taxon>Spermatophyta</taxon>
        <taxon>Magnoliopsida</taxon>
        <taxon>Ranunculales</taxon>
        <taxon>Circaeasteraceae</taxon>
        <taxon>Kingdonia</taxon>
    </lineage>
</organism>
<dbReference type="PANTHER" id="PTHR10291">
    <property type="entry name" value="DEHYDRODOLICHYL DIPHOSPHATE SYNTHASE FAMILY MEMBER"/>
    <property type="match status" value="1"/>
</dbReference>
<comment type="similarity">
    <text evidence="1">Belongs to the UPP synthase family.</text>
</comment>
<dbReference type="GO" id="GO:0005783">
    <property type="term" value="C:endoplasmic reticulum"/>
    <property type="evidence" value="ECO:0007669"/>
    <property type="project" value="TreeGrafter"/>
</dbReference>
<dbReference type="GO" id="GO:0016094">
    <property type="term" value="P:polyprenol biosynthetic process"/>
    <property type="evidence" value="ECO:0007669"/>
    <property type="project" value="TreeGrafter"/>
</dbReference>
<keyword evidence="3" id="KW-0175">Coiled coil</keyword>
<dbReference type="GO" id="GO:0045547">
    <property type="term" value="F:ditrans,polycis-polyprenyl diphosphate synthase [(2E,6E)-farnesyl diphosphate specific] activity"/>
    <property type="evidence" value="ECO:0007669"/>
    <property type="project" value="TreeGrafter"/>
</dbReference>
<dbReference type="Proteomes" id="UP000541444">
    <property type="component" value="Unassembled WGS sequence"/>
</dbReference>
<feature type="coiled-coil region" evidence="3">
    <location>
        <begin position="235"/>
        <end position="269"/>
    </location>
</feature>
<keyword evidence="5" id="KW-1185">Reference proteome</keyword>
<evidence type="ECO:0000256" key="2">
    <source>
        <dbReference type="ARBA" id="ARBA00022679"/>
    </source>
</evidence>
<evidence type="ECO:0000256" key="1">
    <source>
        <dbReference type="ARBA" id="ARBA00005432"/>
    </source>
</evidence>
<proteinExistence type="inferred from homology"/>
<dbReference type="InterPro" id="IPR036424">
    <property type="entry name" value="UPP_synth-like_sf"/>
</dbReference>
<dbReference type="AlphaFoldDB" id="A0A7J7LUF2"/>
<dbReference type="Gene3D" id="3.40.1180.10">
    <property type="entry name" value="Decaprenyl diphosphate synthase-like"/>
    <property type="match status" value="1"/>
</dbReference>
<dbReference type="OrthoDB" id="1698206at2759"/>
<evidence type="ECO:0000313" key="5">
    <source>
        <dbReference type="Proteomes" id="UP000541444"/>
    </source>
</evidence>
<reference evidence="4 5" key="1">
    <citation type="journal article" date="2020" name="IScience">
        <title>Genome Sequencing of the Endangered Kingdonia uniflora (Circaeasteraceae, Ranunculales) Reveals Potential Mechanisms of Evolutionary Specialization.</title>
        <authorList>
            <person name="Sun Y."/>
            <person name="Deng T."/>
            <person name="Zhang A."/>
            <person name="Moore M.J."/>
            <person name="Landis J.B."/>
            <person name="Lin N."/>
            <person name="Zhang H."/>
            <person name="Zhang X."/>
            <person name="Huang J."/>
            <person name="Zhang X."/>
            <person name="Sun H."/>
            <person name="Wang H."/>
        </authorList>
    </citation>
    <scope>NUCLEOTIDE SEQUENCE [LARGE SCALE GENOMIC DNA]</scope>
    <source>
        <strain evidence="4">TB1705</strain>
        <tissue evidence="4">Leaf</tissue>
    </source>
</reference>
<dbReference type="Pfam" id="PF01255">
    <property type="entry name" value="Prenyltransf"/>
    <property type="match status" value="1"/>
</dbReference>
<accession>A0A7J7LUF2</accession>
<comment type="caution">
    <text evidence="4">The sequence shown here is derived from an EMBL/GenBank/DDBJ whole genome shotgun (WGS) entry which is preliminary data.</text>
</comment>